<dbReference type="Proteomes" id="UP001500124">
    <property type="component" value="Unassembled WGS sequence"/>
</dbReference>
<feature type="transmembrane region" description="Helical" evidence="1">
    <location>
        <begin position="23"/>
        <end position="49"/>
    </location>
</feature>
<evidence type="ECO:0000313" key="2">
    <source>
        <dbReference type="EMBL" id="GAA5063367.1"/>
    </source>
</evidence>
<accession>A0ABP9KQ38</accession>
<gene>
    <name evidence="2" type="ORF">GCM10023336_42560</name>
</gene>
<proteinExistence type="predicted"/>
<dbReference type="RefSeq" id="WP_345669794.1">
    <property type="nucleotide sequence ID" value="NZ_BAABKC010000060.1"/>
</dbReference>
<keyword evidence="3" id="KW-1185">Reference proteome</keyword>
<keyword evidence="1" id="KW-1133">Transmembrane helix</keyword>
<reference evidence="3" key="1">
    <citation type="journal article" date="2019" name="Int. J. Syst. Evol. Microbiol.">
        <title>The Global Catalogue of Microorganisms (GCM) 10K type strain sequencing project: providing services to taxonomists for standard genome sequencing and annotation.</title>
        <authorList>
            <consortium name="The Broad Institute Genomics Platform"/>
            <consortium name="The Broad Institute Genome Sequencing Center for Infectious Disease"/>
            <person name="Wu L."/>
            <person name="Ma J."/>
        </authorList>
    </citation>
    <scope>NUCLEOTIDE SEQUENCE [LARGE SCALE GENOMIC DNA]</scope>
    <source>
        <strain evidence="3">JCM 18410</strain>
    </source>
</reference>
<keyword evidence="1" id="KW-0812">Transmembrane</keyword>
<evidence type="ECO:0000313" key="3">
    <source>
        <dbReference type="Proteomes" id="UP001500124"/>
    </source>
</evidence>
<keyword evidence="1" id="KW-0472">Membrane</keyword>
<feature type="transmembrane region" description="Helical" evidence="1">
    <location>
        <begin position="61"/>
        <end position="83"/>
    </location>
</feature>
<feature type="transmembrane region" description="Helical" evidence="1">
    <location>
        <begin position="95"/>
        <end position="117"/>
    </location>
</feature>
<organism evidence="2 3">
    <name type="scientific">Streptomyces similanensis</name>
    <dbReference type="NCBI Taxonomy" id="1274988"/>
    <lineage>
        <taxon>Bacteria</taxon>
        <taxon>Bacillati</taxon>
        <taxon>Actinomycetota</taxon>
        <taxon>Actinomycetes</taxon>
        <taxon>Kitasatosporales</taxon>
        <taxon>Streptomycetaceae</taxon>
        <taxon>Streptomyces</taxon>
    </lineage>
</organism>
<name>A0ABP9KQ38_9ACTN</name>
<dbReference type="EMBL" id="BAABKC010000060">
    <property type="protein sequence ID" value="GAA5063367.1"/>
    <property type="molecule type" value="Genomic_DNA"/>
</dbReference>
<protein>
    <submittedName>
        <fullName evidence="2">Uncharacterized protein</fullName>
    </submittedName>
</protein>
<sequence length="118" mass="12282">MDPRTYARLYGPRVPARPRARPLVVVLAAVLWAVTLVPFAFLAFLVSLATLWGTAGGGSGLFFPCSCLVVVATAALLILLAHAPGVRDLAMDSRMLLLGATAGPLLTVLAGGVWVLVT</sequence>
<comment type="caution">
    <text evidence="2">The sequence shown here is derived from an EMBL/GenBank/DDBJ whole genome shotgun (WGS) entry which is preliminary data.</text>
</comment>
<evidence type="ECO:0000256" key="1">
    <source>
        <dbReference type="SAM" id="Phobius"/>
    </source>
</evidence>